<evidence type="ECO:0000256" key="1">
    <source>
        <dbReference type="ARBA" id="ARBA00022527"/>
    </source>
</evidence>
<evidence type="ECO:0000256" key="3">
    <source>
        <dbReference type="ARBA" id="ARBA00022741"/>
    </source>
</evidence>
<keyword evidence="4" id="KW-0418">Kinase</keyword>
<accession>A0A6A6NK22</accession>
<keyword evidence="8" id="KW-1185">Reference proteome</keyword>
<evidence type="ECO:0000256" key="4">
    <source>
        <dbReference type="ARBA" id="ARBA00022777"/>
    </source>
</evidence>
<evidence type="ECO:0000256" key="5">
    <source>
        <dbReference type="ARBA" id="ARBA00022840"/>
    </source>
</evidence>
<dbReference type="GO" id="GO:0004674">
    <property type="term" value="F:protein serine/threonine kinase activity"/>
    <property type="evidence" value="ECO:0007669"/>
    <property type="project" value="UniProtKB-KW"/>
</dbReference>
<evidence type="ECO:0000313" key="8">
    <source>
        <dbReference type="Proteomes" id="UP000467840"/>
    </source>
</evidence>
<keyword evidence="1" id="KW-0723">Serine/threonine-protein kinase</keyword>
<gene>
    <name evidence="7" type="ORF">GH714_030855</name>
</gene>
<dbReference type="Proteomes" id="UP000467840">
    <property type="component" value="Chromosome 5"/>
</dbReference>
<evidence type="ECO:0000313" key="7">
    <source>
        <dbReference type="EMBL" id="KAF2325591.1"/>
    </source>
</evidence>
<protein>
    <recommendedName>
        <fullName evidence="6">Serine-threonine/tyrosine-protein kinase catalytic domain-containing protein</fullName>
    </recommendedName>
</protein>
<sequence length="272" mass="31284">MKLGINKKTGKTWKLTSWFGEDIPRPAAFTMEWDPSERQVIVKRRGIKFWTSGMLTHDNKLENFRQDESNSTITSPGFQPKKGLPYVQFSLTSTSTGEIKKGIMFPGGSRLSGECTEGFDTGRDCSGYCSTHCISKHIAVLDMKKIDQEEKFLRELLMPDRPNDEDELKNSRDNLQMYSGYMSPEYAMEGIFSVKSDVYSFGVLMLEIISSKRNHSTYHYDRPLNLLGYAWELWKEDAFEMLDPTMRDSAPREQVLRCINVALLCVEHSEMH</sequence>
<dbReference type="Gene3D" id="1.10.510.10">
    <property type="entry name" value="Transferase(Phosphotransferase) domain 1"/>
    <property type="match status" value="1"/>
</dbReference>
<comment type="caution">
    <text evidence="7">The sequence shown here is derived from an EMBL/GenBank/DDBJ whole genome shotgun (WGS) entry which is preliminary data.</text>
</comment>
<dbReference type="InterPro" id="IPR001245">
    <property type="entry name" value="Ser-Thr/Tyr_kinase_cat_dom"/>
</dbReference>
<dbReference type="EMBL" id="JAAGAX010000001">
    <property type="protein sequence ID" value="KAF2325591.1"/>
    <property type="molecule type" value="Genomic_DNA"/>
</dbReference>
<reference evidence="7 8" key="1">
    <citation type="journal article" date="2020" name="Mol. Plant">
        <title>The Chromosome-Based Rubber Tree Genome Provides New Insights into Spurge Genome Evolution and Rubber Biosynthesis.</title>
        <authorList>
            <person name="Liu J."/>
            <person name="Shi C."/>
            <person name="Shi C.C."/>
            <person name="Li W."/>
            <person name="Zhang Q.J."/>
            <person name="Zhang Y."/>
            <person name="Li K."/>
            <person name="Lu H.F."/>
            <person name="Shi C."/>
            <person name="Zhu S.T."/>
            <person name="Xiao Z.Y."/>
            <person name="Nan H."/>
            <person name="Yue Y."/>
            <person name="Zhu X.G."/>
            <person name="Wu Y."/>
            <person name="Hong X.N."/>
            <person name="Fan G.Y."/>
            <person name="Tong Y."/>
            <person name="Zhang D."/>
            <person name="Mao C.L."/>
            <person name="Liu Y.L."/>
            <person name="Hao S.J."/>
            <person name="Liu W.Q."/>
            <person name="Lv M.Q."/>
            <person name="Zhang H.B."/>
            <person name="Liu Y."/>
            <person name="Hu-Tang G.R."/>
            <person name="Wang J.P."/>
            <person name="Wang J.H."/>
            <person name="Sun Y.H."/>
            <person name="Ni S.B."/>
            <person name="Chen W.B."/>
            <person name="Zhang X.C."/>
            <person name="Jiao Y.N."/>
            <person name="Eichler E.E."/>
            <person name="Li G.H."/>
            <person name="Liu X."/>
            <person name="Gao L.Z."/>
        </authorList>
    </citation>
    <scope>NUCLEOTIDE SEQUENCE [LARGE SCALE GENOMIC DNA]</scope>
    <source>
        <strain evidence="8">cv. GT1</strain>
        <tissue evidence="7">Leaf</tissue>
    </source>
</reference>
<name>A0A6A6NK22_HEVBR</name>
<evidence type="ECO:0000256" key="2">
    <source>
        <dbReference type="ARBA" id="ARBA00022679"/>
    </source>
</evidence>
<keyword evidence="3" id="KW-0547">Nucleotide-binding</keyword>
<dbReference type="Pfam" id="PF07714">
    <property type="entry name" value="PK_Tyr_Ser-Thr"/>
    <property type="match status" value="1"/>
</dbReference>
<dbReference type="GO" id="GO:0005524">
    <property type="term" value="F:ATP binding"/>
    <property type="evidence" value="ECO:0007669"/>
    <property type="project" value="UniProtKB-KW"/>
</dbReference>
<feature type="domain" description="Serine-threonine/tyrosine-protein kinase catalytic" evidence="6">
    <location>
        <begin position="165"/>
        <end position="214"/>
    </location>
</feature>
<dbReference type="PANTHER" id="PTHR27002">
    <property type="entry name" value="RECEPTOR-LIKE SERINE/THREONINE-PROTEIN KINASE SD1-8"/>
    <property type="match status" value="1"/>
</dbReference>
<dbReference type="PANTHER" id="PTHR27002:SF1007">
    <property type="entry name" value="RECEPTOR-LIKE SERINE_THREONINE-PROTEIN KINASE"/>
    <property type="match status" value="1"/>
</dbReference>
<dbReference type="InterPro" id="IPR011009">
    <property type="entry name" value="Kinase-like_dom_sf"/>
</dbReference>
<dbReference type="GO" id="GO:0005886">
    <property type="term" value="C:plasma membrane"/>
    <property type="evidence" value="ECO:0007669"/>
    <property type="project" value="TreeGrafter"/>
</dbReference>
<dbReference type="AlphaFoldDB" id="A0A6A6NK22"/>
<organism evidence="7 8">
    <name type="scientific">Hevea brasiliensis</name>
    <name type="common">Para rubber tree</name>
    <name type="synonym">Siphonia brasiliensis</name>
    <dbReference type="NCBI Taxonomy" id="3981"/>
    <lineage>
        <taxon>Eukaryota</taxon>
        <taxon>Viridiplantae</taxon>
        <taxon>Streptophyta</taxon>
        <taxon>Embryophyta</taxon>
        <taxon>Tracheophyta</taxon>
        <taxon>Spermatophyta</taxon>
        <taxon>Magnoliopsida</taxon>
        <taxon>eudicotyledons</taxon>
        <taxon>Gunneridae</taxon>
        <taxon>Pentapetalae</taxon>
        <taxon>rosids</taxon>
        <taxon>fabids</taxon>
        <taxon>Malpighiales</taxon>
        <taxon>Euphorbiaceae</taxon>
        <taxon>Crotonoideae</taxon>
        <taxon>Micrandreae</taxon>
        <taxon>Hevea</taxon>
    </lineage>
</organism>
<evidence type="ECO:0000259" key="6">
    <source>
        <dbReference type="Pfam" id="PF07714"/>
    </source>
</evidence>
<keyword evidence="5" id="KW-0067">ATP-binding</keyword>
<proteinExistence type="predicted"/>
<keyword evidence="2" id="KW-0808">Transferase</keyword>
<dbReference type="SUPFAM" id="SSF56112">
    <property type="entry name" value="Protein kinase-like (PK-like)"/>
    <property type="match status" value="1"/>
</dbReference>